<dbReference type="SUPFAM" id="SSF51905">
    <property type="entry name" value="FAD/NAD(P)-binding domain"/>
    <property type="match status" value="1"/>
</dbReference>
<protein>
    <recommendedName>
        <fullName evidence="2">FAD-dependent urate hydroxylase HpyO/Asp monooxygenase CreE-like FAD/NAD(P)-binding domain-containing protein</fullName>
    </recommendedName>
</protein>
<evidence type="ECO:0000259" key="2">
    <source>
        <dbReference type="Pfam" id="PF13454"/>
    </source>
</evidence>
<organism evidence="3 4">
    <name type="scientific">Streptomyces netropsis</name>
    <name type="common">Streptoverticillium netropsis</name>
    <dbReference type="NCBI Taxonomy" id="55404"/>
    <lineage>
        <taxon>Bacteria</taxon>
        <taxon>Bacillati</taxon>
        <taxon>Actinomycetota</taxon>
        <taxon>Actinomycetes</taxon>
        <taxon>Kitasatosporales</taxon>
        <taxon>Streptomycetaceae</taxon>
        <taxon>Streptomyces</taxon>
    </lineage>
</organism>
<evidence type="ECO:0000256" key="1">
    <source>
        <dbReference type="SAM" id="MobiDB-lite"/>
    </source>
</evidence>
<feature type="compositionally biased region" description="Basic and acidic residues" evidence="1">
    <location>
        <begin position="9"/>
        <end position="26"/>
    </location>
</feature>
<dbReference type="AlphaFoldDB" id="A0A7W7L935"/>
<reference evidence="3 4" key="1">
    <citation type="submission" date="2020-08" db="EMBL/GenBank/DDBJ databases">
        <title>Genomic Encyclopedia of Type Strains, Phase III (KMG-III): the genomes of soil and plant-associated and newly described type strains.</title>
        <authorList>
            <person name="Whitman W."/>
        </authorList>
    </citation>
    <scope>NUCLEOTIDE SEQUENCE [LARGE SCALE GENOMIC DNA]</scope>
    <source>
        <strain evidence="3 4">CECT 3265</strain>
    </source>
</reference>
<feature type="region of interest" description="Disordered" evidence="1">
    <location>
        <begin position="1"/>
        <end position="32"/>
    </location>
</feature>
<evidence type="ECO:0000313" key="4">
    <source>
        <dbReference type="Proteomes" id="UP000556436"/>
    </source>
</evidence>
<dbReference type="RefSeq" id="WP_184731740.1">
    <property type="nucleotide sequence ID" value="NZ_BMRW01000006.1"/>
</dbReference>
<dbReference type="InterPro" id="IPR038732">
    <property type="entry name" value="HpyO/CreE_NAD-binding"/>
</dbReference>
<dbReference type="InterPro" id="IPR036188">
    <property type="entry name" value="FAD/NAD-bd_sf"/>
</dbReference>
<name>A0A7W7L935_STRNE</name>
<dbReference type="PANTHER" id="PTHR40254:SF1">
    <property type="entry name" value="BLR0577 PROTEIN"/>
    <property type="match status" value="1"/>
</dbReference>
<dbReference type="InterPro" id="IPR052189">
    <property type="entry name" value="L-asp_N-monooxygenase_NS-form"/>
</dbReference>
<proteinExistence type="predicted"/>
<dbReference type="PANTHER" id="PTHR40254">
    <property type="entry name" value="BLR0577 PROTEIN"/>
    <property type="match status" value="1"/>
</dbReference>
<evidence type="ECO:0000313" key="3">
    <source>
        <dbReference type="EMBL" id="MBB4885326.1"/>
    </source>
</evidence>
<dbReference type="Pfam" id="PF13454">
    <property type="entry name" value="NAD_binding_9"/>
    <property type="match status" value="1"/>
</dbReference>
<feature type="domain" description="FAD-dependent urate hydroxylase HpyO/Asp monooxygenase CreE-like FAD/NAD(P)-binding" evidence="2">
    <location>
        <begin position="36"/>
        <end position="196"/>
    </location>
</feature>
<accession>A0A7W7L935</accession>
<keyword evidence="4" id="KW-1185">Reference proteome</keyword>
<gene>
    <name evidence="3" type="ORF">FHS38_001354</name>
</gene>
<dbReference type="EMBL" id="JACHJG010000002">
    <property type="protein sequence ID" value="MBB4885326.1"/>
    <property type="molecule type" value="Genomic_DNA"/>
</dbReference>
<dbReference type="Gene3D" id="3.50.50.60">
    <property type="entry name" value="FAD/NAD(P)-binding domain"/>
    <property type="match status" value="1"/>
</dbReference>
<comment type="caution">
    <text evidence="3">The sequence shown here is derived from an EMBL/GenBank/DDBJ whole genome shotgun (WGS) entry which is preliminary data.</text>
</comment>
<sequence>MGHAAAPGGDREAGHADGNEEGHGDGQGRGPGRDVVIVGAGFAGTSVFLHLVRALLRPGIRTRTGPAARPVRSVQVVDPNPTGWGLAFGDSDPLLVCNSAADVNSLLADRPTDFIDYLRERGAPPEPQDCVPRARMAEYCHDRHTDARALAIAHGIEVRHVRDTAVSVSAGAGGHRVRLRGGQEITGDEVVVCTGVHHPRVPDGFADFPGHPRYLDSPYPAGRIRGGLPPGSRVLVLGTHQSAVDAALLLCRDGHRTTMASPSGLLPAVRRSLAAPVRDFPPLEGIARLDPADPHLEAKVTRCAVEAVRLLDRRPLRAQTSTAADPVRRLREETALVEAGACAWPGVVVPLLEGVIALSAGLPAARRRALITHFAWFVDRYATALTVVNARRLLAHFETGALRMAPAYPRAVSFDDGAWRVHWPQRSPGGSRASFDYVVNATGFRPPELCWDTDGKAVHLGGVPGPAVAVDGLEADLRLRLRPGTEPEHIWVVGVGTHLRIPFSNHLRNVVRQARQVADEISAVPSGG</sequence>
<dbReference type="Proteomes" id="UP000556436">
    <property type="component" value="Unassembled WGS sequence"/>
</dbReference>